<dbReference type="STRING" id="81985.R0HYH9"/>
<name>R0HYH9_9BRAS</name>
<organism evidence="3 4">
    <name type="scientific">Capsella rubella</name>
    <dbReference type="NCBI Taxonomy" id="81985"/>
    <lineage>
        <taxon>Eukaryota</taxon>
        <taxon>Viridiplantae</taxon>
        <taxon>Streptophyta</taxon>
        <taxon>Embryophyta</taxon>
        <taxon>Tracheophyta</taxon>
        <taxon>Spermatophyta</taxon>
        <taxon>Magnoliopsida</taxon>
        <taxon>eudicotyledons</taxon>
        <taxon>Gunneridae</taxon>
        <taxon>Pentapetalae</taxon>
        <taxon>rosids</taxon>
        <taxon>malvids</taxon>
        <taxon>Brassicales</taxon>
        <taxon>Brassicaceae</taxon>
        <taxon>Camelineae</taxon>
        <taxon>Capsella</taxon>
    </lineage>
</organism>
<evidence type="ECO:0000313" key="4">
    <source>
        <dbReference type="Proteomes" id="UP000029121"/>
    </source>
</evidence>
<reference evidence="4" key="1">
    <citation type="journal article" date="2013" name="Nat. Genet.">
        <title>The Capsella rubella genome and the genomic consequences of rapid mating system evolution.</title>
        <authorList>
            <person name="Slotte T."/>
            <person name="Hazzouri K.M."/>
            <person name="Agren J.A."/>
            <person name="Koenig D."/>
            <person name="Maumus F."/>
            <person name="Guo Y.L."/>
            <person name="Steige K."/>
            <person name="Platts A.E."/>
            <person name="Escobar J.S."/>
            <person name="Newman L.K."/>
            <person name="Wang W."/>
            <person name="Mandakova T."/>
            <person name="Vello E."/>
            <person name="Smith L.M."/>
            <person name="Henz S.R."/>
            <person name="Steffen J."/>
            <person name="Takuno S."/>
            <person name="Brandvain Y."/>
            <person name="Coop G."/>
            <person name="Andolfatto P."/>
            <person name="Hu T.T."/>
            <person name="Blanchette M."/>
            <person name="Clark R.M."/>
            <person name="Quesneville H."/>
            <person name="Nordborg M."/>
            <person name="Gaut B.S."/>
            <person name="Lysak M.A."/>
            <person name="Jenkins J."/>
            <person name="Grimwood J."/>
            <person name="Chapman J."/>
            <person name="Prochnik S."/>
            <person name="Shu S."/>
            <person name="Rokhsar D."/>
            <person name="Schmutz J."/>
            <person name="Weigel D."/>
            <person name="Wright S.I."/>
        </authorList>
    </citation>
    <scope>NUCLEOTIDE SEQUENCE [LARGE SCALE GENOMIC DNA]</scope>
    <source>
        <strain evidence="4">cv. Monte Gargano</strain>
    </source>
</reference>
<feature type="domain" description="F-box" evidence="2">
    <location>
        <begin position="40"/>
        <end position="87"/>
    </location>
</feature>
<protein>
    <recommendedName>
        <fullName evidence="2">F-box domain-containing protein</fullName>
    </recommendedName>
</protein>
<sequence>LHCFASFLRSIYRRRHCFSLFLRLIFTLLRFCQKSKDKQTMMISELPRDLEAEILSWVPARYLQKLKPTCKRWYTLFKDPGFLKKNLARLERELLSLMNYKLCSISVNLPGIHNSVDPFVDFSGILNSKKDPEDVKIFDISQCNGVLLCTTKDMRLIVWNPSTGQMRWIPCRSSSPYSLVHKYALGYENNNESCYSYRILRYHQSYGNLGDEFGIYEFNSDSWRSFYDFSPNCSLQSKGVTLKGNTYWFASDVQDPFVNFVLRFDFTTKRFGRLSLPFQSDDVDGVVETVVLSVVREEKLALLYERFDDDTDGSEMKIWVTNTKIEEAKDLSWSDFLVVDFSKLMITGMTNVRSFLVDEEKKMVMFCDTDTNDQYMTRVFIVGEDIYQEVYNETAIGESFCYWPRLISYAPSLVQIQQGQVNPGCKRKR</sequence>
<dbReference type="InterPro" id="IPR036047">
    <property type="entry name" value="F-box-like_dom_sf"/>
</dbReference>
<dbReference type="SUPFAM" id="SSF50965">
    <property type="entry name" value="Galactose oxidase, central domain"/>
    <property type="match status" value="1"/>
</dbReference>
<feature type="non-terminal residue" evidence="3">
    <location>
        <position position="1"/>
    </location>
</feature>
<dbReference type="InterPro" id="IPR001810">
    <property type="entry name" value="F-box_dom"/>
</dbReference>
<keyword evidence="4" id="KW-1185">Reference proteome</keyword>
<dbReference type="PANTHER" id="PTHR31672">
    <property type="entry name" value="BNACNNG10540D PROTEIN"/>
    <property type="match status" value="1"/>
</dbReference>
<dbReference type="Gene3D" id="1.20.1280.50">
    <property type="match status" value="1"/>
</dbReference>
<proteinExistence type="predicted"/>
<dbReference type="PROSITE" id="PS50181">
    <property type="entry name" value="FBOX"/>
    <property type="match status" value="1"/>
</dbReference>
<dbReference type="NCBIfam" id="TIGR01640">
    <property type="entry name" value="F_box_assoc_1"/>
    <property type="match status" value="1"/>
</dbReference>
<dbReference type="PANTHER" id="PTHR31672:SF13">
    <property type="entry name" value="F-BOX PROTEIN CPR30-LIKE"/>
    <property type="match status" value="1"/>
</dbReference>
<dbReference type="InterPro" id="IPR011043">
    <property type="entry name" value="Gal_Oxase/kelch_b-propeller"/>
</dbReference>
<feature type="chain" id="PRO_5004352528" description="F-box domain-containing protein" evidence="1">
    <location>
        <begin position="35"/>
        <end position="429"/>
    </location>
</feature>
<dbReference type="KEGG" id="crb:17893864"/>
<dbReference type="InterPro" id="IPR017451">
    <property type="entry name" value="F-box-assoc_interact_dom"/>
</dbReference>
<dbReference type="Pfam" id="PF00646">
    <property type="entry name" value="F-box"/>
    <property type="match status" value="1"/>
</dbReference>
<evidence type="ECO:0000256" key="1">
    <source>
        <dbReference type="SAM" id="SignalP"/>
    </source>
</evidence>
<dbReference type="Pfam" id="PF07734">
    <property type="entry name" value="FBA_1"/>
    <property type="match status" value="1"/>
</dbReference>
<keyword evidence="1" id="KW-0732">Signal</keyword>
<dbReference type="SMART" id="SM00256">
    <property type="entry name" value="FBOX"/>
    <property type="match status" value="1"/>
</dbReference>
<dbReference type="InterPro" id="IPR006527">
    <property type="entry name" value="F-box-assoc_dom_typ1"/>
</dbReference>
<feature type="signal peptide" evidence="1">
    <location>
        <begin position="1"/>
        <end position="34"/>
    </location>
</feature>
<dbReference type="SUPFAM" id="SSF81383">
    <property type="entry name" value="F-box domain"/>
    <property type="match status" value="1"/>
</dbReference>
<evidence type="ECO:0000313" key="3">
    <source>
        <dbReference type="EMBL" id="EOA30625.1"/>
    </source>
</evidence>
<dbReference type="Proteomes" id="UP000029121">
    <property type="component" value="Unassembled WGS sequence"/>
</dbReference>
<gene>
    <name evidence="3" type="ORF">CARUB_v10013760mg</name>
</gene>
<dbReference type="OrthoDB" id="1867629at2759"/>
<evidence type="ECO:0000259" key="2">
    <source>
        <dbReference type="PROSITE" id="PS50181"/>
    </source>
</evidence>
<dbReference type="InterPro" id="IPR050796">
    <property type="entry name" value="SCF_F-box_component"/>
</dbReference>
<dbReference type="AlphaFoldDB" id="R0HYH9"/>
<accession>R0HYH9</accession>
<dbReference type="EMBL" id="KB870807">
    <property type="protein sequence ID" value="EOA30625.1"/>
    <property type="molecule type" value="Genomic_DNA"/>
</dbReference>